<protein>
    <submittedName>
        <fullName evidence="2">Alpha/beta hydrolase</fullName>
    </submittedName>
</protein>
<dbReference type="Proteomes" id="UP000291191">
    <property type="component" value="Unassembled WGS sequence"/>
</dbReference>
<organism evidence="2 3">
    <name type="scientific">Bacteroides intestinalis</name>
    <dbReference type="NCBI Taxonomy" id="329854"/>
    <lineage>
        <taxon>Bacteria</taxon>
        <taxon>Pseudomonadati</taxon>
        <taxon>Bacteroidota</taxon>
        <taxon>Bacteroidia</taxon>
        <taxon>Bacteroidales</taxon>
        <taxon>Bacteroidaceae</taxon>
        <taxon>Bacteroides</taxon>
    </lineage>
</organism>
<dbReference type="GO" id="GO:0016787">
    <property type="term" value="F:hydrolase activity"/>
    <property type="evidence" value="ECO:0007669"/>
    <property type="project" value="UniProtKB-KW"/>
</dbReference>
<reference evidence="2 3" key="1">
    <citation type="journal article" date="2019" name="Science, e1252229">
        <title>Invertible promoters mediate bacterial phase variation, antibiotic resistance, and host adaptation in the gut.</title>
        <authorList>
            <person name="Jiang X."/>
            <person name="Hall A.B."/>
            <person name="Arthur T.D."/>
            <person name="Plichta D.R."/>
            <person name="Covington C.T."/>
            <person name="Poyet M."/>
            <person name="Crothers J."/>
            <person name="Moses P.L."/>
            <person name="Tolonen A.C."/>
            <person name="Vlamakis H."/>
            <person name="Alm E.J."/>
            <person name="Xavier R.J."/>
        </authorList>
    </citation>
    <scope>NUCLEOTIDE SEQUENCE [LARGE SCALE GENOMIC DNA]</scope>
    <source>
        <strain evidence="3">bf_0095</strain>
    </source>
</reference>
<proteinExistence type="predicted"/>
<dbReference type="OrthoDB" id="9796689at2"/>
<dbReference type="SUPFAM" id="SSF53474">
    <property type="entry name" value="alpha/beta-Hydrolases"/>
    <property type="match status" value="2"/>
</dbReference>
<gene>
    <name evidence="2" type="ORF">EAJ06_03530</name>
</gene>
<accession>A0A4Q5HH71</accession>
<keyword evidence="2" id="KW-0378">Hydrolase</keyword>
<dbReference type="Gene3D" id="3.40.50.1820">
    <property type="entry name" value="alpha/beta hydrolase"/>
    <property type="match status" value="1"/>
</dbReference>
<dbReference type="AlphaFoldDB" id="A0A4Q5HH71"/>
<dbReference type="InterPro" id="IPR029058">
    <property type="entry name" value="AB_hydrolase_fold"/>
</dbReference>
<feature type="signal peptide" evidence="1">
    <location>
        <begin position="1"/>
        <end position="23"/>
    </location>
</feature>
<keyword evidence="3" id="KW-1185">Reference proteome</keyword>
<feature type="chain" id="PRO_5020403830" evidence="1">
    <location>
        <begin position="24"/>
        <end position="492"/>
    </location>
</feature>
<comment type="caution">
    <text evidence="2">The sequence shown here is derived from an EMBL/GenBank/DDBJ whole genome shotgun (WGS) entry which is preliminary data.</text>
</comment>
<sequence length="492" mass="54720">MSNTMKNLFFLFLFSLVAMSVRAQSFTGEKTDWHGFDRYDFVMSETTFQIKPIKATQREGAGVAGPEKGMRRCIVVVPKQAAEGNPWSWRGCYWDHQPQAEIELLKRGFHIVYITTDPDQTWEVWYNFLVNEHGLFPKPAFIGMSRGGANSFTWGTEHPDKVLAICADNPGLSQKSLMGMDKLARQDVPILNICGSIDPILNNTYAIQGVYQGNGGRMSVLIKDGTAHHPHSLQDPNIIADFVEQAYKEKPAEKPAFLPDKYKKSNFYSTDPIYSYAEYDKLWITSWGPYFTGNYNKYMFSLEGVEGLVTVIAPEKPAAGNPWIFRCDQPDGNSAVDLGLLARGFHIVVAPIAYNADGPLFDQWSIAYNYLVSKGFAAHPVVAGRGGATGEVYAWAIENPDKIAGIYGENPILRSSLAKIQPLDNLKPLAEAKVPILHACGSLDPNLKTQTGEAKKRYAGKMTVIIDAGRGHYPITPENPKKLVELIEKMIK</sequence>
<keyword evidence="1" id="KW-0732">Signal</keyword>
<evidence type="ECO:0000313" key="3">
    <source>
        <dbReference type="Proteomes" id="UP000291191"/>
    </source>
</evidence>
<evidence type="ECO:0000256" key="1">
    <source>
        <dbReference type="SAM" id="SignalP"/>
    </source>
</evidence>
<evidence type="ECO:0000313" key="2">
    <source>
        <dbReference type="EMBL" id="RYT82072.1"/>
    </source>
</evidence>
<dbReference type="EMBL" id="RCXO01000003">
    <property type="protein sequence ID" value="RYT82072.1"/>
    <property type="molecule type" value="Genomic_DNA"/>
</dbReference>
<name>A0A4Q5HH71_9BACE</name>